<dbReference type="EMBL" id="JAKOGI010000182">
    <property type="protein sequence ID" value="KAJ8440931.1"/>
    <property type="molecule type" value="Genomic_DNA"/>
</dbReference>
<organism evidence="7 8">
    <name type="scientific">Carnegiea gigantea</name>
    <dbReference type="NCBI Taxonomy" id="171969"/>
    <lineage>
        <taxon>Eukaryota</taxon>
        <taxon>Viridiplantae</taxon>
        <taxon>Streptophyta</taxon>
        <taxon>Embryophyta</taxon>
        <taxon>Tracheophyta</taxon>
        <taxon>Spermatophyta</taxon>
        <taxon>Magnoliopsida</taxon>
        <taxon>eudicotyledons</taxon>
        <taxon>Gunneridae</taxon>
        <taxon>Pentapetalae</taxon>
        <taxon>Caryophyllales</taxon>
        <taxon>Cactineae</taxon>
        <taxon>Cactaceae</taxon>
        <taxon>Cactoideae</taxon>
        <taxon>Echinocereeae</taxon>
        <taxon>Carnegiea</taxon>
    </lineage>
</organism>
<dbReference type="GO" id="GO:0042910">
    <property type="term" value="F:xenobiotic transmembrane transporter activity"/>
    <property type="evidence" value="ECO:0007669"/>
    <property type="project" value="InterPro"/>
</dbReference>
<feature type="transmembrane region" description="Helical" evidence="6">
    <location>
        <begin position="216"/>
        <end position="241"/>
    </location>
</feature>
<feature type="transmembrane region" description="Helical" evidence="6">
    <location>
        <begin position="442"/>
        <end position="461"/>
    </location>
</feature>
<dbReference type="GO" id="GO:0016020">
    <property type="term" value="C:membrane"/>
    <property type="evidence" value="ECO:0007669"/>
    <property type="project" value="UniProtKB-SubCell"/>
</dbReference>
<comment type="caution">
    <text evidence="7">The sequence shown here is derived from an EMBL/GenBank/DDBJ whole genome shotgun (WGS) entry which is preliminary data.</text>
</comment>
<proteinExistence type="inferred from homology"/>
<name>A0A9Q1KDL7_9CARY</name>
<protein>
    <recommendedName>
        <fullName evidence="6">Protein DETOXIFICATION</fullName>
    </recommendedName>
    <alternativeName>
        <fullName evidence="6">Multidrug and toxic compound extrusion protein</fullName>
    </alternativeName>
</protein>
<feature type="transmembrane region" description="Helical" evidence="6">
    <location>
        <begin position="151"/>
        <end position="177"/>
    </location>
</feature>
<reference evidence="7" key="1">
    <citation type="submission" date="2022-04" db="EMBL/GenBank/DDBJ databases">
        <title>Carnegiea gigantea Genome sequencing and assembly v2.</title>
        <authorList>
            <person name="Copetti D."/>
            <person name="Sanderson M.J."/>
            <person name="Burquez A."/>
            <person name="Wojciechowski M.F."/>
        </authorList>
    </citation>
    <scope>NUCLEOTIDE SEQUENCE</scope>
    <source>
        <strain evidence="7">SGP5-SGP5p</strain>
        <tissue evidence="7">Aerial part</tissue>
    </source>
</reference>
<feature type="transmembrane region" description="Helical" evidence="6">
    <location>
        <begin position="339"/>
        <end position="367"/>
    </location>
</feature>
<comment type="caution">
    <text evidence="6">Lacks conserved residue(s) required for the propagation of feature annotation.</text>
</comment>
<dbReference type="PANTHER" id="PTHR11206">
    <property type="entry name" value="MULTIDRUG RESISTANCE PROTEIN"/>
    <property type="match status" value="1"/>
</dbReference>
<keyword evidence="4 6" id="KW-1133">Transmembrane helix</keyword>
<comment type="similarity">
    <text evidence="2 6">Belongs to the multi antimicrobial extrusion (MATE) (TC 2.A.66.1) family.</text>
</comment>
<dbReference type="Pfam" id="PF01554">
    <property type="entry name" value="MatE"/>
    <property type="match status" value="2"/>
</dbReference>
<evidence type="ECO:0000256" key="4">
    <source>
        <dbReference type="ARBA" id="ARBA00022989"/>
    </source>
</evidence>
<evidence type="ECO:0000256" key="1">
    <source>
        <dbReference type="ARBA" id="ARBA00004141"/>
    </source>
</evidence>
<dbReference type="CDD" id="cd13132">
    <property type="entry name" value="MATE_eukaryotic"/>
    <property type="match status" value="1"/>
</dbReference>
<evidence type="ECO:0000256" key="2">
    <source>
        <dbReference type="ARBA" id="ARBA00010199"/>
    </source>
</evidence>
<evidence type="ECO:0000256" key="6">
    <source>
        <dbReference type="RuleBase" id="RU004914"/>
    </source>
</evidence>
<accession>A0A9Q1KDL7</accession>
<keyword evidence="5 6" id="KW-0472">Membrane</keyword>
<feature type="transmembrane region" description="Helical" evidence="6">
    <location>
        <begin position="189"/>
        <end position="210"/>
    </location>
</feature>
<dbReference type="InterPro" id="IPR002528">
    <property type="entry name" value="MATE_fam"/>
</dbReference>
<dbReference type="GO" id="GO:0015297">
    <property type="term" value="F:antiporter activity"/>
    <property type="evidence" value="ECO:0007669"/>
    <property type="project" value="InterPro"/>
</dbReference>
<gene>
    <name evidence="7" type="ORF">Cgig2_022787</name>
</gene>
<dbReference type="OrthoDB" id="2126698at2759"/>
<evidence type="ECO:0000256" key="5">
    <source>
        <dbReference type="ARBA" id="ARBA00023136"/>
    </source>
</evidence>
<dbReference type="GO" id="GO:1990961">
    <property type="term" value="P:xenobiotic detoxification by transmembrane export across the plasma membrane"/>
    <property type="evidence" value="ECO:0007669"/>
    <property type="project" value="InterPro"/>
</dbReference>
<keyword evidence="3 6" id="KW-0812">Transmembrane</keyword>
<sequence length="480" mass="52447">MEKQSSSEERPQYHESLLMKARRAGGDCDEEGASDLRTQTKTCGNFCGCLEGFLGRINDKSEVLEEAKMQIWLAGPLIAVSLLQFSIQVISIMFTGHLGELPLSSASIASTFASVTGATVLGGMGSALETLCGQSYGANQYKMLGVHTQRAIISLLAMSIPLSIIWFYTGEILILCGQDHEISMGAGTFNRWMIPTLFAYGILQCLNRFLQTQNLVFPMMISSLITSLLHALVCWVLVFVLGFGIKGAAMANNVSYCLNVLFLAIYVKISPTCKTTWVDFSSEALDDIWSFLRLAIPSACMMCFNTCWIVYMISFRLSGGISTRISNELGAGQPDRAKLALYVMVTMSISEGLVVAVITILVCHVWGRLYSDEDEVVNYVAKLMLLLAISDFLDGFQCVLSGAARGCGWQKNCAFINLGAFYLIALPCAVMFAFLLHLGGMGLWTGIICGLCVQVVAIVTINSCTNWEKEAEKALERIES</sequence>
<dbReference type="Proteomes" id="UP001153076">
    <property type="component" value="Unassembled WGS sequence"/>
</dbReference>
<feature type="transmembrane region" description="Helical" evidence="6">
    <location>
        <begin position="415"/>
        <end position="436"/>
    </location>
</feature>
<evidence type="ECO:0000313" key="8">
    <source>
        <dbReference type="Proteomes" id="UP001153076"/>
    </source>
</evidence>
<feature type="transmembrane region" description="Helical" evidence="6">
    <location>
        <begin position="71"/>
        <end position="94"/>
    </location>
</feature>
<comment type="subcellular location">
    <subcellularLocation>
        <location evidence="1">Membrane</location>
        <topology evidence="1">Multi-pass membrane protein</topology>
    </subcellularLocation>
</comment>
<keyword evidence="8" id="KW-1185">Reference proteome</keyword>
<evidence type="ECO:0000256" key="3">
    <source>
        <dbReference type="ARBA" id="ARBA00022692"/>
    </source>
</evidence>
<feature type="transmembrane region" description="Helical" evidence="6">
    <location>
        <begin position="291"/>
        <end position="318"/>
    </location>
</feature>
<dbReference type="InterPro" id="IPR045069">
    <property type="entry name" value="MATE_euk"/>
</dbReference>
<dbReference type="AlphaFoldDB" id="A0A9Q1KDL7"/>
<feature type="transmembrane region" description="Helical" evidence="6">
    <location>
        <begin position="253"/>
        <end position="271"/>
    </location>
</feature>
<evidence type="ECO:0000313" key="7">
    <source>
        <dbReference type="EMBL" id="KAJ8440931.1"/>
    </source>
</evidence>